<evidence type="ECO:0000259" key="1">
    <source>
        <dbReference type="Pfam" id="PF06445"/>
    </source>
</evidence>
<dbReference type="Proteomes" id="UP000461730">
    <property type="component" value="Unassembled WGS sequence"/>
</dbReference>
<accession>A0A7K1TXK1</accession>
<dbReference type="PIRSF" id="PIRSF031644">
    <property type="entry name" value="UCP031644"/>
    <property type="match status" value="1"/>
</dbReference>
<dbReference type="InterPro" id="IPR011256">
    <property type="entry name" value="Reg_factor_effector_dom_sf"/>
</dbReference>
<dbReference type="AlphaFoldDB" id="A0A7K1TXK1"/>
<dbReference type="SUPFAM" id="SSF55136">
    <property type="entry name" value="Probable bacterial effector-binding domain"/>
    <property type="match status" value="1"/>
</dbReference>
<dbReference type="EMBL" id="WRXN01000001">
    <property type="protein sequence ID" value="MVT06770.1"/>
    <property type="molecule type" value="Genomic_DNA"/>
</dbReference>
<reference evidence="2 3" key="1">
    <citation type="submission" date="2019-12" db="EMBL/GenBank/DDBJ databases">
        <title>Chitinophaga sp. strain ysch24 (GDMCC 1.1355), whole genome shotgun sequence.</title>
        <authorList>
            <person name="Zhang X."/>
        </authorList>
    </citation>
    <scope>NUCLEOTIDE SEQUENCE [LARGE SCALE GENOMIC DNA]</scope>
    <source>
        <strain evidence="3">ysch24</strain>
    </source>
</reference>
<evidence type="ECO:0000313" key="3">
    <source>
        <dbReference type="Proteomes" id="UP000461730"/>
    </source>
</evidence>
<evidence type="ECO:0000313" key="2">
    <source>
        <dbReference type="EMBL" id="MVT06770.1"/>
    </source>
</evidence>
<dbReference type="Gene3D" id="3.20.80.10">
    <property type="entry name" value="Regulatory factor, effector binding domain"/>
    <property type="match status" value="1"/>
</dbReference>
<dbReference type="InterPro" id="IPR029442">
    <property type="entry name" value="GyrI-like"/>
</dbReference>
<dbReference type="InterPro" id="IPR008319">
    <property type="entry name" value="GyrI-like_CCH_Lin2189-like"/>
</dbReference>
<organism evidence="2 3">
    <name type="scientific">Chitinophaga tropicalis</name>
    <dbReference type="NCBI Taxonomy" id="2683588"/>
    <lineage>
        <taxon>Bacteria</taxon>
        <taxon>Pseudomonadati</taxon>
        <taxon>Bacteroidota</taxon>
        <taxon>Chitinophagia</taxon>
        <taxon>Chitinophagales</taxon>
        <taxon>Chitinophagaceae</taxon>
        <taxon>Chitinophaga</taxon>
    </lineage>
</organism>
<keyword evidence="3" id="KW-1185">Reference proteome</keyword>
<dbReference type="Pfam" id="PF06445">
    <property type="entry name" value="GyrI-like"/>
    <property type="match status" value="1"/>
</dbReference>
<dbReference type="RefSeq" id="WP_157304154.1">
    <property type="nucleotide sequence ID" value="NZ_WRXN01000001.1"/>
</dbReference>
<protein>
    <recommendedName>
        <fullName evidence="1">GyrI-like small molecule binding domain-containing protein</fullName>
    </recommendedName>
</protein>
<name>A0A7K1TXK1_9BACT</name>
<sequence>MTKLDLTKVHRELYAAGKKPQVLFVPAGHYLSINGKGDPDGTVFAESVQALYTAAYSIKAGYKKTGQDFTVCKLEGIWWVANEENIKHYLEAMNVPREEWYWQLLIRMPDFVVNTTAQQLIQEAYLKKGTAYLKKVSLAAQVEGKSVQVMHNGPYATEPATIQLLIDFMEQQGLKKNGRHHEIYLSDPRKTAPEKLRTILRQPVK</sequence>
<feature type="domain" description="GyrI-like small molecule binding" evidence="1">
    <location>
        <begin position="143"/>
        <end position="204"/>
    </location>
</feature>
<proteinExistence type="predicted"/>
<comment type="caution">
    <text evidence="2">The sequence shown here is derived from an EMBL/GenBank/DDBJ whole genome shotgun (WGS) entry which is preliminary data.</text>
</comment>
<gene>
    <name evidence="2" type="ORF">GO493_00750</name>
</gene>